<protein>
    <recommendedName>
        <fullName evidence="1">YqaJ viral recombinase domain-containing protein</fullName>
    </recommendedName>
</protein>
<dbReference type="InterPro" id="IPR011604">
    <property type="entry name" value="PDDEXK-like_dom_sf"/>
</dbReference>
<dbReference type="SUPFAM" id="SSF52980">
    <property type="entry name" value="Restriction endonuclease-like"/>
    <property type="match status" value="1"/>
</dbReference>
<dbReference type="OrthoDB" id="6781756at2759"/>
<dbReference type="Gene3D" id="3.90.320.10">
    <property type="match status" value="1"/>
</dbReference>
<dbReference type="EMBL" id="OU892282">
    <property type="protein sequence ID" value="CAG9770014.1"/>
    <property type="molecule type" value="Genomic_DNA"/>
</dbReference>
<evidence type="ECO:0000259" key="1">
    <source>
        <dbReference type="Pfam" id="PF09588"/>
    </source>
</evidence>
<dbReference type="InterPro" id="IPR011335">
    <property type="entry name" value="Restrct_endonuc-II-like"/>
</dbReference>
<dbReference type="Proteomes" id="UP001152799">
    <property type="component" value="Chromosome 6"/>
</dbReference>
<dbReference type="GO" id="GO:0006281">
    <property type="term" value="P:DNA repair"/>
    <property type="evidence" value="ECO:0007669"/>
    <property type="project" value="UniProtKB-ARBA"/>
</dbReference>
<accession>A0A9N9QQK5</accession>
<organism evidence="2 3">
    <name type="scientific">Ceutorhynchus assimilis</name>
    <name type="common">cabbage seed weevil</name>
    <dbReference type="NCBI Taxonomy" id="467358"/>
    <lineage>
        <taxon>Eukaryota</taxon>
        <taxon>Metazoa</taxon>
        <taxon>Ecdysozoa</taxon>
        <taxon>Arthropoda</taxon>
        <taxon>Hexapoda</taxon>
        <taxon>Insecta</taxon>
        <taxon>Pterygota</taxon>
        <taxon>Neoptera</taxon>
        <taxon>Endopterygota</taxon>
        <taxon>Coleoptera</taxon>
        <taxon>Polyphaga</taxon>
        <taxon>Cucujiformia</taxon>
        <taxon>Curculionidae</taxon>
        <taxon>Ceutorhynchinae</taxon>
        <taxon>Ceutorhynchus</taxon>
    </lineage>
</organism>
<reference evidence="2" key="1">
    <citation type="submission" date="2022-01" db="EMBL/GenBank/DDBJ databases">
        <authorList>
            <person name="King R."/>
        </authorList>
    </citation>
    <scope>NUCLEOTIDE SEQUENCE</scope>
</reference>
<dbReference type="InterPro" id="IPR019080">
    <property type="entry name" value="YqaJ_viral_recombinase"/>
</dbReference>
<dbReference type="InterPro" id="IPR051703">
    <property type="entry name" value="NF-kappa-B_Signaling_Reg"/>
</dbReference>
<dbReference type="PANTHER" id="PTHR46609:SF8">
    <property type="entry name" value="YQAJ VIRAL RECOMBINASE DOMAIN-CONTAINING PROTEIN"/>
    <property type="match status" value="1"/>
</dbReference>
<dbReference type="AlphaFoldDB" id="A0A9N9QQK5"/>
<evidence type="ECO:0000313" key="3">
    <source>
        <dbReference type="Proteomes" id="UP001152799"/>
    </source>
</evidence>
<proteinExistence type="predicted"/>
<dbReference type="PANTHER" id="PTHR46609">
    <property type="entry name" value="EXONUCLEASE, PHAGE-TYPE/RECB, C-TERMINAL DOMAIN-CONTAINING PROTEIN"/>
    <property type="match status" value="1"/>
</dbReference>
<evidence type="ECO:0000313" key="2">
    <source>
        <dbReference type="EMBL" id="CAG9770014.1"/>
    </source>
</evidence>
<gene>
    <name evidence="2" type="ORF">CEUTPL_LOCUS10482</name>
</gene>
<feature type="domain" description="YqaJ viral recombinase" evidence="1">
    <location>
        <begin position="40"/>
        <end position="184"/>
    </location>
</feature>
<keyword evidence="3" id="KW-1185">Reference proteome</keyword>
<name>A0A9N9QQK5_9CUCU</name>
<dbReference type="CDD" id="cd22343">
    <property type="entry name" value="PDDEXK_lambda_exonuclease-like"/>
    <property type="match status" value="1"/>
</dbReference>
<sequence>MDETEYTEAKDRFLGQIQKTPEEINEIEYFTRNQANSDLWYLERRKRLTASFFGLVCRRNKNTTSCKSLVESIIYPKQFYSAACDYGKKNEIIAVEQLERQIGKKIKPCGLFISNEHYFLAASPDGLIEDLGIVEIKCPYSARDLTPDEGIRQRKITFWLRNGDINKKHKWYYQIQGQLHVTHRSYCVFAVWTPHGMKSETMFHDTTFWSTSMEPLLCKFYLNCLLPELVDSRRARNMPIKDPDYIIKAIQEKS</sequence>
<dbReference type="Pfam" id="PF09588">
    <property type="entry name" value="YqaJ"/>
    <property type="match status" value="1"/>
</dbReference>